<organism evidence="3 4">
    <name type="scientific">Helicobacter saguini</name>
    <dbReference type="NCBI Taxonomy" id="1548018"/>
    <lineage>
        <taxon>Bacteria</taxon>
        <taxon>Pseudomonadati</taxon>
        <taxon>Campylobacterota</taxon>
        <taxon>Epsilonproteobacteria</taxon>
        <taxon>Campylobacterales</taxon>
        <taxon>Helicobacteraceae</taxon>
        <taxon>Helicobacter</taxon>
    </lineage>
</organism>
<feature type="compositionally biased region" description="Basic and acidic residues" evidence="1">
    <location>
        <begin position="67"/>
        <end position="95"/>
    </location>
</feature>
<feature type="compositionally biased region" description="Basic and acidic residues" evidence="1">
    <location>
        <begin position="11"/>
        <end position="27"/>
    </location>
</feature>
<dbReference type="RefSeq" id="WP_052062577.1">
    <property type="nucleotide sequence ID" value="NZ_JRMP02000015.1"/>
</dbReference>
<comment type="caution">
    <text evidence="3">The sequence shown here is derived from an EMBL/GenBank/DDBJ whole genome shotgun (WGS) entry which is preliminary data.</text>
</comment>
<reference evidence="2 5" key="4">
    <citation type="submission" date="2019-12" db="EMBL/GenBank/DDBJ databases">
        <title>Multi-Generational Helicobacter saguini Isolates.</title>
        <authorList>
            <person name="Mannion A."/>
            <person name="Shen Z."/>
            <person name="Fox J.G."/>
        </authorList>
    </citation>
    <scope>NUCLEOTIDE SEQUENCE [LARGE SCALE GENOMIC DNA]</scope>
    <source>
        <strain evidence="2">16-048</strain>
        <strain evidence="5">16-048 (F4)</strain>
    </source>
</reference>
<dbReference type="EMBL" id="QBIU01000001">
    <property type="protein sequence ID" value="MWV69902.1"/>
    <property type="molecule type" value="Genomic_DNA"/>
</dbReference>
<protein>
    <submittedName>
        <fullName evidence="3">Uncharacterized protein</fullName>
    </submittedName>
</protein>
<reference evidence="3" key="3">
    <citation type="submission" date="2018-04" db="EMBL/GenBank/DDBJ databases">
        <authorList>
            <person name="Sheh A."/>
            <person name="Shen Z."/>
            <person name="Mannion A.J."/>
            <person name="Fox J.G."/>
        </authorList>
    </citation>
    <scope>NUCLEOTIDE SEQUENCE</scope>
    <source>
        <strain evidence="3">MIT 97-6194</strain>
    </source>
</reference>
<dbReference type="Proteomes" id="UP000029714">
    <property type="component" value="Unassembled WGS sequence"/>
</dbReference>
<evidence type="ECO:0000313" key="3">
    <source>
        <dbReference type="EMBL" id="TLD93235.1"/>
    </source>
</evidence>
<dbReference type="EMBL" id="JRMP02000015">
    <property type="protein sequence ID" value="TLD93235.1"/>
    <property type="molecule type" value="Genomic_DNA"/>
</dbReference>
<dbReference type="Proteomes" id="UP000477070">
    <property type="component" value="Unassembled WGS sequence"/>
</dbReference>
<evidence type="ECO:0000313" key="4">
    <source>
        <dbReference type="Proteomes" id="UP000029714"/>
    </source>
</evidence>
<feature type="compositionally biased region" description="Polar residues" evidence="1">
    <location>
        <begin position="1"/>
        <end position="10"/>
    </location>
</feature>
<evidence type="ECO:0000313" key="2">
    <source>
        <dbReference type="EMBL" id="MWV69902.1"/>
    </source>
</evidence>
<accession>A0A347W4N7</accession>
<evidence type="ECO:0000313" key="5">
    <source>
        <dbReference type="Proteomes" id="UP000477070"/>
    </source>
</evidence>
<name>A0A347W4N7_9HELI</name>
<reference evidence="3 4" key="2">
    <citation type="journal article" date="2016" name="Infect. Immun.">
        <title>Helicobacter saguini, a Novel Helicobacter Isolated from Cotton-Top Tamarins with Ulcerative Colitis, Has Proinflammatory Properties and Induces Typhlocolitis and Dysplasia in Gnotobiotic IL-10-/- Mice.</title>
        <authorList>
            <person name="Shen Z."/>
            <person name="Mannion A."/>
            <person name="Whary M.T."/>
            <person name="Muthupalani S."/>
            <person name="Sheh A."/>
            <person name="Feng Y."/>
            <person name="Gong G."/>
            <person name="Vandamme P."/>
            <person name="Holcombe H.R."/>
            <person name="Paster B.J."/>
            <person name="Fox J.G."/>
        </authorList>
    </citation>
    <scope>NUCLEOTIDE SEQUENCE [LARGE SCALE GENOMIC DNA]</scope>
    <source>
        <strain evidence="3 4">MIT 97-6194</strain>
    </source>
</reference>
<gene>
    <name evidence="2" type="ORF">DCO61_07780</name>
    <name evidence="3" type="ORF">LS64_008965</name>
</gene>
<keyword evidence="4" id="KW-1185">Reference proteome</keyword>
<proteinExistence type="predicted"/>
<evidence type="ECO:0000256" key="1">
    <source>
        <dbReference type="SAM" id="MobiDB-lite"/>
    </source>
</evidence>
<reference evidence="3 4" key="1">
    <citation type="journal article" date="2014" name="Genome Announc.">
        <title>Draft genome sequences of eight enterohepatic helicobacter species isolated from both laboratory and wild rodents.</title>
        <authorList>
            <person name="Sheh A."/>
            <person name="Shen Z."/>
            <person name="Fox J.G."/>
        </authorList>
    </citation>
    <scope>NUCLEOTIDE SEQUENCE [LARGE SCALE GENOMIC DNA]</scope>
    <source>
        <strain evidence="3 4">MIT 97-6194</strain>
    </source>
</reference>
<feature type="compositionally biased region" description="Basic and acidic residues" evidence="1">
    <location>
        <begin position="39"/>
        <end position="58"/>
    </location>
</feature>
<feature type="region of interest" description="Disordered" evidence="1">
    <location>
        <begin position="1"/>
        <end position="104"/>
    </location>
</feature>
<dbReference type="OrthoDB" id="5328712at2"/>
<dbReference type="AlphaFoldDB" id="A0A347W4N7"/>
<sequence length="324" mass="36388">MLLANENTESSNKDSIKDSKENIESKSQDSNTSKQNAKSNKENKDSKDNIESNEKDSNNIESTTQDSIDKDKSEKELKQQEKEQKKKEKQLQKDIKKAKKQKPLNILPDNNPYLIDYTTLDRKYYPFIQRSGKFYDSDIKETIRKVDIAERKSGVFVGILWGANINVNTASLLANLDSINPLNNPYITNTNYLLFGLKIGYQSYMGQVLPLNTLGYQIFVDIASSFGQGAVFYTTLNIGLLYDFFETNGGKFGATFFINFGFGSANITGFSNNNIYEFAGKIDIGLGVRINGKNKINFSLISSVGGMQSYFVSGIPSIGYEYVF</sequence>